<dbReference type="Proteomes" id="UP001387215">
    <property type="component" value="Unassembled WGS sequence"/>
</dbReference>
<keyword evidence="1" id="KW-1133">Transmembrane helix</keyword>
<keyword evidence="3" id="KW-1185">Reference proteome</keyword>
<evidence type="ECO:0000313" key="2">
    <source>
        <dbReference type="EMBL" id="MEI2453843.1"/>
    </source>
</evidence>
<evidence type="ECO:0008006" key="4">
    <source>
        <dbReference type="Google" id="ProtNLM"/>
    </source>
</evidence>
<dbReference type="RefSeq" id="WP_336131068.1">
    <property type="nucleotide sequence ID" value="NZ_JBANDL010000002.1"/>
</dbReference>
<feature type="transmembrane region" description="Helical" evidence="1">
    <location>
        <begin position="12"/>
        <end position="32"/>
    </location>
</feature>
<keyword evidence="1" id="KW-0472">Membrane</keyword>
<name>A0ABU8CYL1_9GAMM</name>
<reference evidence="2 3" key="1">
    <citation type="submission" date="2024-02" db="EMBL/GenBank/DDBJ databases">
        <title>Lysobacter Genome Sequencing and Mining.</title>
        <authorList>
            <person name="Bierman J."/>
            <person name="Walker M.C."/>
        </authorList>
    </citation>
    <scope>NUCLEOTIDE SEQUENCE [LARGE SCALE GENOMIC DNA]</scope>
    <source>
        <strain evidence="2 3">PB6250</strain>
    </source>
</reference>
<protein>
    <recommendedName>
        <fullName evidence="4">DUF2570 domain-containing protein</fullName>
    </recommendedName>
</protein>
<dbReference type="EMBL" id="JBANDL010000002">
    <property type="protein sequence ID" value="MEI2453843.1"/>
    <property type="molecule type" value="Genomic_DNA"/>
</dbReference>
<sequence length="126" mass="13359">MIAALAAVATGAGRWAVILALGLLASLSLNLWQWERARTAQLRIENRALGAALTTVQALATDATRDNKALLAELDALIERGRTTRAVYRHAATQAPLHAQCAPGAERIQAVNQGLGPSESSPERVK</sequence>
<evidence type="ECO:0000313" key="3">
    <source>
        <dbReference type="Proteomes" id="UP001387215"/>
    </source>
</evidence>
<gene>
    <name evidence="2" type="ORF">V2J18_04020</name>
</gene>
<accession>A0ABU8CYL1</accession>
<keyword evidence="1" id="KW-0812">Transmembrane</keyword>
<evidence type="ECO:0000256" key="1">
    <source>
        <dbReference type="SAM" id="Phobius"/>
    </source>
</evidence>
<comment type="caution">
    <text evidence="2">The sequence shown here is derived from an EMBL/GenBank/DDBJ whole genome shotgun (WGS) entry which is preliminary data.</text>
</comment>
<proteinExistence type="predicted"/>
<organism evidence="2 3">
    <name type="scientific">Lysobacter firmicutimachus</name>
    <dbReference type="NCBI Taxonomy" id="1792846"/>
    <lineage>
        <taxon>Bacteria</taxon>
        <taxon>Pseudomonadati</taxon>
        <taxon>Pseudomonadota</taxon>
        <taxon>Gammaproteobacteria</taxon>
        <taxon>Lysobacterales</taxon>
        <taxon>Lysobacteraceae</taxon>
        <taxon>Lysobacter</taxon>
    </lineage>
</organism>